<evidence type="ECO:0000256" key="1">
    <source>
        <dbReference type="SAM" id="MobiDB-lite"/>
    </source>
</evidence>
<evidence type="ECO:0000313" key="2">
    <source>
        <dbReference type="EMBL" id="CAF9925482.1"/>
    </source>
</evidence>
<reference evidence="2" key="1">
    <citation type="submission" date="2021-03" db="EMBL/GenBank/DDBJ databases">
        <authorList>
            <person name="Tagirdzhanova G."/>
        </authorList>
    </citation>
    <scope>NUCLEOTIDE SEQUENCE</scope>
</reference>
<sequence>MPEVSALELLSPELQRQILLQLDNLASLHALITTSPRLYQVFRINKEIILATIARRLLPPAATQDALAIEKVSHPGQPPFSRDSVLAFFNFTTDERRKWQNSVLSPQMSRKLCKLHKTLQFFINDYAQNTLPILDQLRRSEDHIIGTEYGQTCLGSYSELSMHELERLRRAFCRFETYRQLFARCSPDFNHDLRHSFREPPLSISEQGQMFFQHTPTYQIAEVACIRDYLFRRLRGIFDQVENEAVNDLKAGFPSPKNKEQAMEWDDRTGGRYRYFHWDEGHYFTYSGKYEQNYHIEHLLSLGLPYIRRILESTGHERRDLLLRDACRCSFQRETKFLTAALGLDPTVLPSGQCGWLDRESNSCLEEESESDLPSAWLWAHADGYYFGLVDKRWKGLRDWGYVFWDSERLEESRVLGQDPHDLEAIAFDDLQASLGPSVQERWMGPQPIVTNLDYDDRYSEYDEPQGHEFDEGEEFEGEEDDRIEGDHEGSEGNAKHTKDKAASHEPSSTLSLAGKWIWYTGNAISKIMGICWRCFKVSGHWLVAAFL</sequence>
<keyword evidence="3" id="KW-1185">Reference proteome</keyword>
<dbReference type="AlphaFoldDB" id="A0A8H3FHX1"/>
<accession>A0A8H3FHX1</accession>
<organism evidence="2 3">
    <name type="scientific">Alectoria fallacina</name>
    <dbReference type="NCBI Taxonomy" id="1903189"/>
    <lineage>
        <taxon>Eukaryota</taxon>
        <taxon>Fungi</taxon>
        <taxon>Dikarya</taxon>
        <taxon>Ascomycota</taxon>
        <taxon>Pezizomycotina</taxon>
        <taxon>Lecanoromycetes</taxon>
        <taxon>OSLEUM clade</taxon>
        <taxon>Lecanoromycetidae</taxon>
        <taxon>Lecanorales</taxon>
        <taxon>Lecanorineae</taxon>
        <taxon>Parmeliaceae</taxon>
        <taxon>Alectoria</taxon>
    </lineage>
</organism>
<dbReference type="Proteomes" id="UP000664203">
    <property type="component" value="Unassembled WGS sequence"/>
</dbReference>
<gene>
    <name evidence="2" type="ORF">ALECFALPRED_003147</name>
</gene>
<feature type="compositionally biased region" description="Basic and acidic residues" evidence="1">
    <location>
        <begin position="485"/>
        <end position="504"/>
    </location>
</feature>
<protein>
    <submittedName>
        <fullName evidence="2">Uncharacterized protein</fullName>
    </submittedName>
</protein>
<comment type="caution">
    <text evidence="2">The sequence shown here is derived from an EMBL/GenBank/DDBJ whole genome shotgun (WGS) entry which is preliminary data.</text>
</comment>
<evidence type="ECO:0000313" key="3">
    <source>
        <dbReference type="Proteomes" id="UP000664203"/>
    </source>
</evidence>
<dbReference type="EMBL" id="CAJPDR010000204">
    <property type="protein sequence ID" value="CAF9925482.1"/>
    <property type="molecule type" value="Genomic_DNA"/>
</dbReference>
<dbReference type="OrthoDB" id="5304511at2759"/>
<proteinExistence type="predicted"/>
<feature type="region of interest" description="Disordered" evidence="1">
    <location>
        <begin position="464"/>
        <end position="507"/>
    </location>
</feature>
<name>A0A8H3FHX1_9LECA</name>
<feature type="compositionally biased region" description="Acidic residues" evidence="1">
    <location>
        <begin position="471"/>
        <end position="484"/>
    </location>
</feature>